<name>A0ABQ9H6U9_9NEOP</name>
<reference evidence="2 3" key="1">
    <citation type="submission" date="2023-02" db="EMBL/GenBank/DDBJ databases">
        <title>LHISI_Scaffold_Assembly.</title>
        <authorList>
            <person name="Stuart O.P."/>
            <person name="Cleave R."/>
            <person name="Magrath M.J.L."/>
            <person name="Mikheyev A.S."/>
        </authorList>
    </citation>
    <scope>NUCLEOTIDE SEQUENCE [LARGE SCALE GENOMIC DNA]</scope>
    <source>
        <strain evidence="2">Daus_M_001</strain>
        <tissue evidence="2">Leg muscle</tissue>
    </source>
</reference>
<keyword evidence="3" id="KW-1185">Reference proteome</keyword>
<feature type="region of interest" description="Disordered" evidence="1">
    <location>
        <begin position="1"/>
        <end position="32"/>
    </location>
</feature>
<gene>
    <name evidence="2" type="ORF">PR048_020661</name>
</gene>
<organism evidence="2 3">
    <name type="scientific">Dryococelus australis</name>
    <dbReference type="NCBI Taxonomy" id="614101"/>
    <lineage>
        <taxon>Eukaryota</taxon>
        <taxon>Metazoa</taxon>
        <taxon>Ecdysozoa</taxon>
        <taxon>Arthropoda</taxon>
        <taxon>Hexapoda</taxon>
        <taxon>Insecta</taxon>
        <taxon>Pterygota</taxon>
        <taxon>Neoptera</taxon>
        <taxon>Polyneoptera</taxon>
        <taxon>Phasmatodea</taxon>
        <taxon>Verophasmatodea</taxon>
        <taxon>Anareolatae</taxon>
        <taxon>Phasmatidae</taxon>
        <taxon>Eurycanthinae</taxon>
        <taxon>Dryococelus</taxon>
    </lineage>
</organism>
<feature type="compositionally biased region" description="Polar residues" evidence="1">
    <location>
        <begin position="119"/>
        <end position="139"/>
    </location>
</feature>
<protein>
    <submittedName>
        <fullName evidence="2">Uncharacterized protein</fullName>
    </submittedName>
</protein>
<proteinExistence type="predicted"/>
<accession>A0ABQ9H6U9</accession>
<evidence type="ECO:0000256" key="1">
    <source>
        <dbReference type="SAM" id="MobiDB-lite"/>
    </source>
</evidence>
<sequence>MEVGGRNGETVTHDRSISGVDLKGGRGERPAVSIGRRPDARWSRAGGVVTGAAAPALRSPATRESALGRRVARCVCVCGHVRCACVAVRAFRRPGDVWRDVASPALHTSLAPPAMDCNEVTNPTRRNNETSVETDSHPPSSVRREEDVSRALGGRAHLRPTPRIRIVSEHIPEVRYQQTSIIIPGNNAIDLSPHCFLEQNKDTRNDVIFIVIGYSRFAPVNPYIVSIHGTVGSLLNQYNAACTAADVSHWSIREVPCTPSRATPLPRTSVHRQPQKFNPPVVRRAREVIGLSGTSCTHGGMPLKISTLFSGGPIVLATSLTRPNALGFLYLEPRKNTGVRHSCEYLIREELEARYRAASETIENTPTISNDVSATCCNAAVHASNAEETILSSCCTLSSPVGAARAGKIRSRRLSGGGISVTSKLAASLISFFTHAAYTCSIDFRPMSEECSELLTSSPSATRRLDYKNCIRPPSRQFRVGVAEWMTGGIPSEETWLEPGLLDQELFYLCNTFIIGPFFFLHAPGNSAPVNEHFTIVCPNHVQVTQKGSDVTYMRQTMEKQRRLDTYAVCLASPRNTQAACVPFPVRNATHSRVYCSCVVVQVNCEASTLLCSLLLLGPSARLEFVEPSRWTLTVFKCDGSRGRQFIVGMAEWMTGGIPRERRGQLWEEGRQRLRTSIPYELGYAPQASSSKCNSILRDVETDFPPLHDCPQMSVVRGDW</sequence>
<evidence type="ECO:0000313" key="2">
    <source>
        <dbReference type="EMBL" id="KAJ8880039.1"/>
    </source>
</evidence>
<comment type="caution">
    <text evidence="2">The sequence shown here is derived from an EMBL/GenBank/DDBJ whole genome shotgun (WGS) entry which is preliminary data.</text>
</comment>
<evidence type="ECO:0000313" key="3">
    <source>
        <dbReference type="Proteomes" id="UP001159363"/>
    </source>
</evidence>
<dbReference type="Proteomes" id="UP001159363">
    <property type="component" value="Chromosome 6"/>
</dbReference>
<dbReference type="EMBL" id="JARBHB010000007">
    <property type="protein sequence ID" value="KAJ8880039.1"/>
    <property type="molecule type" value="Genomic_DNA"/>
</dbReference>
<feature type="region of interest" description="Disordered" evidence="1">
    <location>
        <begin position="111"/>
        <end position="154"/>
    </location>
</feature>